<dbReference type="AlphaFoldDB" id="A0A131Z748"/>
<dbReference type="EMBL" id="GEDV01001378">
    <property type="protein sequence ID" value="JAP87179.1"/>
    <property type="molecule type" value="Transcribed_RNA"/>
</dbReference>
<evidence type="ECO:0000256" key="1">
    <source>
        <dbReference type="SAM" id="SignalP"/>
    </source>
</evidence>
<feature type="chain" id="PRO_5007286865" description="Defensin" evidence="1">
    <location>
        <begin position="39"/>
        <end position="84"/>
    </location>
</feature>
<evidence type="ECO:0000313" key="2">
    <source>
        <dbReference type="EMBL" id="JAP87179.1"/>
    </source>
</evidence>
<protein>
    <recommendedName>
        <fullName evidence="3">Defensin</fullName>
    </recommendedName>
</protein>
<organism evidence="2">
    <name type="scientific">Rhipicephalus appendiculatus</name>
    <name type="common">Brown ear tick</name>
    <dbReference type="NCBI Taxonomy" id="34631"/>
    <lineage>
        <taxon>Eukaryota</taxon>
        <taxon>Metazoa</taxon>
        <taxon>Ecdysozoa</taxon>
        <taxon>Arthropoda</taxon>
        <taxon>Chelicerata</taxon>
        <taxon>Arachnida</taxon>
        <taxon>Acari</taxon>
        <taxon>Parasitiformes</taxon>
        <taxon>Ixodida</taxon>
        <taxon>Ixodoidea</taxon>
        <taxon>Ixodidae</taxon>
        <taxon>Rhipicephalinae</taxon>
        <taxon>Rhipicephalus</taxon>
        <taxon>Rhipicephalus</taxon>
    </lineage>
</organism>
<feature type="non-terminal residue" evidence="2">
    <location>
        <position position="1"/>
    </location>
</feature>
<keyword evidence="1" id="KW-0732">Signal</keyword>
<accession>A0A131Z748</accession>
<reference evidence="2" key="1">
    <citation type="journal article" date="2016" name="Ticks Tick Borne Dis.">
        <title>De novo assembly and annotation of the salivary gland transcriptome of Rhipicephalus appendiculatus male and female ticks during blood feeding.</title>
        <authorList>
            <person name="de Castro M.H."/>
            <person name="de Klerk D."/>
            <person name="Pienaar R."/>
            <person name="Latif A.A."/>
            <person name="Rees D.J."/>
            <person name="Mans B.J."/>
        </authorList>
    </citation>
    <scope>NUCLEOTIDE SEQUENCE</scope>
    <source>
        <tissue evidence="2">Salivary glands</tissue>
    </source>
</reference>
<feature type="signal peptide" evidence="1">
    <location>
        <begin position="1"/>
        <end position="38"/>
    </location>
</feature>
<sequence length="84" mass="8743">SSNSPIRSNGTSIFTMKFSSAILLCALLAAFLALPTDAESSKEVEGRPGLPRVCPNAAACLNNCKKSGHRVGVCVPVFEVCVCS</sequence>
<evidence type="ECO:0008006" key="3">
    <source>
        <dbReference type="Google" id="ProtNLM"/>
    </source>
</evidence>
<name>A0A131Z748_RHIAP</name>
<proteinExistence type="predicted"/>